<keyword evidence="2" id="KW-0449">Lipoprotein</keyword>
<name>A0ABN3RTB9_9ACTN</name>
<evidence type="ECO:0000256" key="1">
    <source>
        <dbReference type="SAM" id="SignalP"/>
    </source>
</evidence>
<evidence type="ECO:0000313" key="2">
    <source>
        <dbReference type="EMBL" id="GAA2660371.1"/>
    </source>
</evidence>
<dbReference type="EMBL" id="BAAASJ010000119">
    <property type="protein sequence ID" value="GAA2660371.1"/>
    <property type="molecule type" value="Genomic_DNA"/>
</dbReference>
<keyword evidence="1" id="KW-0732">Signal</keyword>
<accession>A0ABN3RTB9</accession>
<keyword evidence="3" id="KW-1185">Reference proteome</keyword>
<evidence type="ECO:0000313" key="3">
    <source>
        <dbReference type="Proteomes" id="UP001500151"/>
    </source>
</evidence>
<organism evidence="2 3">
    <name type="scientific">Streptomyces vastus</name>
    <dbReference type="NCBI Taxonomy" id="285451"/>
    <lineage>
        <taxon>Bacteria</taxon>
        <taxon>Bacillati</taxon>
        <taxon>Actinomycetota</taxon>
        <taxon>Actinomycetes</taxon>
        <taxon>Kitasatosporales</taxon>
        <taxon>Streptomycetaceae</taxon>
        <taxon>Streptomyces</taxon>
    </lineage>
</organism>
<dbReference type="Proteomes" id="UP001500151">
    <property type="component" value="Unassembled WGS sequence"/>
</dbReference>
<proteinExistence type="predicted"/>
<reference evidence="2 3" key="1">
    <citation type="journal article" date="2019" name="Int. J. Syst. Evol. Microbiol.">
        <title>The Global Catalogue of Microorganisms (GCM) 10K type strain sequencing project: providing services to taxonomists for standard genome sequencing and annotation.</title>
        <authorList>
            <consortium name="The Broad Institute Genomics Platform"/>
            <consortium name="The Broad Institute Genome Sequencing Center for Infectious Disease"/>
            <person name="Wu L."/>
            <person name="Ma J."/>
        </authorList>
    </citation>
    <scope>NUCLEOTIDE SEQUENCE [LARGE SCALE GENOMIC DNA]</scope>
    <source>
        <strain evidence="2 3">JCM 4524</strain>
    </source>
</reference>
<feature type="signal peptide" evidence="1">
    <location>
        <begin position="1"/>
        <end position="18"/>
    </location>
</feature>
<protein>
    <submittedName>
        <fullName evidence="2">Lipoprotein</fullName>
    </submittedName>
</protein>
<dbReference type="RefSeq" id="WP_344396118.1">
    <property type="nucleotide sequence ID" value="NZ_BAAASJ010000119.1"/>
</dbReference>
<comment type="caution">
    <text evidence="2">The sequence shown here is derived from an EMBL/GenBank/DDBJ whole genome shotgun (WGS) entry which is preliminary data.</text>
</comment>
<sequence length="133" mass="13993">MRLTRAALTLTGAVAVLALTGCGSGEGEAQAVPKEATGSLEHLAAQVKCKPNLQIDADTIRQAICKDGTKKYILATFATDRGHREWINMAKHHGGHYVVGRKWVCVGHKDVVEELQGTLGGTLEVGGHGSGGH</sequence>
<dbReference type="PROSITE" id="PS51257">
    <property type="entry name" value="PROKAR_LIPOPROTEIN"/>
    <property type="match status" value="1"/>
</dbReference>
<gene>
    <name evidence="2" type="ORF">GCM10010307_77800</name>
</gene>
<feature type="chain" id="PRO_5046140013" evidence="1">
    <location>
        <begin position="19"/>
        <end position="133"/>
    </location>
</feature>